<dbReference type="PRINTS" id="PR00032">
    <property type="entry name" value="HTHARAC"/>
</dbReference>
<proteinExistence type="predicted"/>
<dbReference type="RefSeq" id="WP_150731951.1">
    <property type="nucleotide sequence ID" value="NZ_CABVIF010000001.1"/>
</dbReference>
<dbReference type="Pfam" id="PF12833">
    <property type="entry name" value="HTH_18"/>
    <property type="match status" value="1"/>
</dbReference>
<dbReference type="InterPro" id="IPR037923">
    <property type="entry name" value="HTH-like"/>
</dbReference>
<dbReference type="EMBL" id="CABVIF010000001">
    <property type="protein sequence ID" value="VVO51036.1"/>
    <property type="molecule type" value="Genomic_DNA"/>
</dbReference>
<dbReference type="InterPro" id="IPR018062">
    <property type="entry name" value="HTH_AraC-typ_CS"/>
</dbReference>
<dbReference type="Proteomes" id="UP000327111">
    <property type="component" value="Unassembled WGS sequence"/>
</dbReference>
<evidence type="ECO:0000256" key="3">
    <source>
        <dbReference type="ARBA" id="ARBA00023125"/>
    </source>
</evidence>
<keyword evidence="5" id="KW-0804">Transcription</keyword>
<dbReference type="GO" id="GO:0003700">
    <property type="term" value="F:DNA-binding transcription factor activity"/>
    <property type="evidence" value="ECO:0007669"/>
    <property type="project" value="InterPro"/>
</dbReference>
<dbReference type="PROSITE" id="PS00041">
    <property type="entry name" value="HTH_ARAC_FAMILY_1"/>
    <property type="match status" value="1"/>
</dbReference>
<evidence type="ECO:0000313" key="8">
    <source>
        <dbReference type="EMBL" id="VVO51036.1"/>
    </source>
</evidence>
<dbReference type="CDD" id="cd06995">
    <property type="entry name" value="cupin_YkgD-like_N"/>
    <property type="match status" value="1"/>
</dbReference>
<name>A0A5E7GIB0_PSEFL</name>
<dbReference type="SMART" id="SM00342">
    <property type="entry name" value="HTH_ARAC"/>
    <property type="match status" value="1"/>
</dbReference>
<accession>A0A5E7GIB0</accession>
<evidence type="ECO:0000256" key="2">
    <source>
        <dbReference type="ARBA" id="ARBA00023015"/>
    </source>
</evidence>
<dbReference type="PANTHER" id="PTHR46796:SF7">
    <property type="entry name" value="ARAC FAMILY TRANSCRIPTIONAL REGULATOR"/>
    <property type="match status" value="1"/>
</dbReference>
<dbReference type="GO" id="GO:0009893">
    <property type="term" value="P:positive regulation of metabolic process"/>
    <property type="evidence" value="ECO:0007669"/>
    <property type="project" value="UniProtKB-ARBA"/>
</dbReference>
<sequence>MTALDKLITLADVRGSMDLRCHFTGRWAVSHEPDEAGTARYHIVLTGNCQVRLPGLKIVQLNAGDILLLPHGSVHSLQSHAGSTDASRPEVVRGGLLPVHRLEGEGEPLDLLCGRFFYQPGSSLISALPEHMHVSLDTTQAASTLSAIIGLIRSEAEVNHHGARSIVNALTTALFTLVLRSWLDSSPPVQSSVSLLADRRLSRVWHALLDDPSQVWSVERMATMANMSRASFMRTFTRIAGCPPGALLLKIRMEIACMLLAKTEQSISDIALQVGYQTQASFNKVFKEFIGQTPSQYRRQRYDKELDIMLAKGVS</sequence>
<dbReference type="PANTHER" id="PTHR46796">
    <property type="entry name" value="HTH-TYPE TRANSCRIPTIONAL ACTIVATOR RHAS-RELATED"/>
    <property type="match status" value="1"/>
</dbReference>
<comment type="subcellular location">
    <subcellularLocation>
        <location evidence="1">Cytoplasm</location>
    </subcellularLocation>
</comment>
<dbReference type="InterPro" id="IPR020449">
    <property type="entry name" value="Tscrpt_reg_AraC-type_HTH"/>
</dbReference>
<evidence type="ECO:0000256" key="1">
    <source>
        <dbReference type="ARBA" id="ARBA00004496"/>
    </source>
</evidence>
<dbReference type="GO" id="GO:0005737">
    <property type="term" value="C:cytoplasm"/>
    <property type="evidence" value="ECO:0007669"/>
    <property type="project" value="UniProtKB-SubCell"/>
</dbReference>
<comment type="function">
    <text evidence="6">Regulatory protein of the TOL plasmid xyl operons. XylS activates the xylXYZLTEGFJQKIH operon required for the degradation of toluene, m-xylene and p-xylene.</text>
</comment>
<organism evidence="8 9">
    <name type="scientific">Pseudomonas fluorescens</name>
    <dbReference type="NCBI Taxonomy" id="294"/>
    <lineage>
        <taxon>Bacteria</taxon>
        <taxon>Pseudomonadati</taxon>
        <taxon>Pseudomonadota</taxon>
        <taxon>Gammaproteobacteria</taxon>
        <taxon>Pseudomonadales</taxon>
        <taxon>Pseudomonadaceae</taxon>
        <taxon>Pseudomonas</taxon>
    </lineage>
</organism>
<dbReference type="Pfam" id="PF12852">
    <property type="entry name" value="Cupin_6"/>
    <property type="match status" value="1"/>
</dbReference>
<gene>
    <name evidence="8" type="primary">rclR_1</name>
    <name evidence="8" type="ORF">PS854_00289</name>
</gene>
<evidence type="ECO:0000256" key="4">
    <source>
        <dbReference type="ARBA" id="ARBA00023159"/>
    </source>
</evidence>
<protein>
    <submittedName>
        <fullName evidence="8">RCS-specific HTH-type transcriptional activator RclR</fullName>
    </submittedName>
</protein>
<evidence type="ECO:0000259" key="7">
    <source>
        <dbReference type="PROSITE" id="PS01124"/>
    </source>
</evidence>
<dbReference type="InterPro" id="IPR018060">
    <property type="entry name" value="HTH_AraC"/>
</dbReference>
<feature type="domain" description="HTH araC/xylS-type" evidence="7">
    <location>
        <begin position="202"/>
        <end position="300"/>
    </location>
</feature>
<reference evidence="8 9" key="1">
    <citation type="submission" date="2019-09" db="EMBL/GenBank/DDBJ databases">
        <authorList>
            <person name="Chandra G."/>
            <person name="Truman W A."/>
        </authorList>
    </citation>
    <scope>NUCLEOTIDE SEQUENCE [LARGE SCALE GENOMIC DNA]</scope>
    <source>
        <strain evidence="8">PS854</strain>
    </source>
</reference>
<dbReference type="Gene3D" id="1.10.10.60">
    <property type="entry name" value="Homeodomain-like"/>
    <property type="match status" value="2"/>
</dbReference>
<keyword evidence="2" id="KW-0805">Transcription regulation</keyword>
<evidence type="ECO:0000313" key="9">
    <source>
        <dbReference type="Proteomes" id="UP000327111"/>
    </source>
</evidence>
<evidence type="ECO:0000256" key="6">
    <source>
        <dbReference type="ARBA" id="ARBA00037345"/>
    </source>
</evidence>
<dbReference type="GO" id="GO:0043565">
    <property type="term" value="F:sequence-specific DNA binding"/>
    <property type="evidence" value="ECO:0007669"/>
    <property type="project" value="InterPro"/>
</dbReference>
<dbReference type="SUPFAM" id="SSF46689">
    <property type="entry name" value="Homeodomain-like"/>
    <property type="match status" value="2"/>
</dbReference>
<keyword evidence="3" id="KW-0238">DNA-binding</keyword>
<dbReference type="InterPro" id="IPR032783">
    <property type="entry name" value="AraC_lig"/>
</dbReference>
<keyword evidence="4" id="KW-0010">Activator</keyword>
<dbReference type="AlphaFoldDB" id="A0A5E7GIB0"/>
<evidence type="ECO:0000256" key="5">
    <source>
        <dbReference type="ARBA" id="ARBA00023163"/>
    </source>
</evidence>
<dbReference type="PROSITE" id="PS01124">
    <property type="entry name" value="HTH_ARAC_FAMILY_2"/>
    <property type="match status" value="1"/>
</dbReference>
<dbReference type="InterPro" id="IPR050204">
    <property type="entry name" value="AraC_XylS_family_regulators"/>
</dbReference>
<dbReference type="SUPFAM" id="SSF51215">
    <property type="entry name" value="Regulatory protein AraC"/>
    <property type="match status" value="1"/>
</dbReference>
<dbReference type="InterPro" id="IPR009057">
    <property type="entry name" value="Homeodomain-like_sf"/>
</dbReference>